<accession>A0AA85IQZ3</accession>
<feature type="transmembrane region" description="Helical" evidence="5">
    <location>
        <begin position="249"/>
        <end position="269"/>
    </location>
</feature>
<comment type="subcellular location">
    <subcellularLocation>
        <location evidence="1">Membrane</location>
        <topology evidence="1">Multi-pass membrane protein</topology>
    </subcellularLocation>
</comment>
<protein>
    <recommendedName>
        <fullName evidence="6">Sugar phosphate transporter domain-containing protein</fullName>
    </recommendedName>
</protein>
<feature type="transmembrane region" description="Helical" evidence="5">
    <location>
        <begin position="126"/>
        <end position="147"/>
    </location>
</feature>
<dbReference type="Proteomes" id="UP000050795">
    <property type="component" value="Unassembled WGS sequence"/>
</dbReference>
<feature type="domain" description="Sugar phosphate transporter" evidence="6">
    <location>
        <begin position="57"/>
        <end position="353"/>
    </location>
</feature>
<organism evidence="7 8">
    <name type="scientific">Trichobilharzia regenti</name>
    <name type="common">Nasal bird schistosome</name>
    <dbReference type="NCBI Taxonomy" id="157069"/>
    <lineage>
        <taxon>Eukaryota</taxon>
        <taxon>Metazoa</taxon>
        <taxon>Spiralia</taxon>
        <taxon>Lophotrochozoa</taxon>
        <taxon>Platyhelminthes</taxon>
        <taxon>Trematoda</taxon>
        <taxon>Digenea</taxon>
        <taxon>Strigeidida</taxon>
        <taxon>Schistosomatoidea</taxon>
        <taxon>Schistosomatidae</taxon>
        <taxon>Trichobilharzia</taxon>
    </lineage>
</organism>
<evidence type="ECO:0000259" key="6">
    <source>
        <dbReference type="Pfam" id="PF03151"/>
    </source>
</evidence>
<dbReference type="Pfam" id="PF03151">
    <property type="entry name" value="TPT"/>
    <property type="match status" value="1"/>
</dbReference>
<feature type="transmembrane region" description="Helical" evidence="5">
    <location>
        <begin position="159"/>
        <end position="179"/>
    </location>
</feature>
<evidence type="ECO:0000256" key="5">
    <source>
        <dbReference type="SAM" id="Phobius"/>
    </source>
</evidence>
<feature type="transmembrane region" description="Helical" evidence="5">
    <location>
        <begin position="92"/>
        <end position="114"/>
    </location>
</feature>
<feature type="transmembrane region" description="Helical" evidence="5">
    <location>
        <begin position="210"/>
        <end position="228"/>
    </location>
</feature>
<dbReference type="InterPro" id="IPR004853">
    <property type="entry name" value="Sugar_P_trans_dom"/>
</dbReference>
<dbReference type="InterPro" id="IPR050186">
    <property type="entry name" value="TPT_transporter"/>
</dbReference>
<reference evidence="8" key="2">
    <citation type="submission" date="2023-11" db="UniProtKB">
        <authorList>
            <consortium name="WormBaseParasite"/>
        </authorList>
    </citation>
    <scope>IDENTIFICATION</scope>
</reference>
<feature type="transmembrane region" description="Helical" evidence="5">
    <location>
        <begin position="55"/>
        <end position="80"/>
    </location>
</feature>
<keyword evidence="2 5" id="KW-0812">Transmembrane</keyword>
<dbReference type="GO" id="GO:0016020">
    <property type="term" value="C:membrane"/>
    <property type="evidence" value="ECO:0007669"/>
    <property type="project" value="UniProtKB-SubCell"/>
</dbReference>
<keyword evidence="4 5" id="KW-0472">Membrane</keyword>
<dbReference type="PANTHER" id="PTHR11132">
    <property type="entry name" value="SOLUTE CARRIER FAMILY 35"/>
    <property type="match status" value="1"/>
</dbReference>
<name>A0AA85IQZ3_TRIRE</name>
<evidence type="ECO:0000256" key="1">
    <source>
        <dbReference type="ARBA" id="ARBA00004141"/>
    </source>
</evidence>
<evidence type="ECO:0000256" key="4">
    <source>
        <dbReference type="ARBA" id="ARBA00023136"/>
    </source>
</evidence>
<evidence type="ECO:0000313" key="8">
    <source>
        <dbReference type="WBParaSite" id="TREG1_100540.4"/>
    </source>
</evidence>
<sequence>MIPSESSFKSKDEAKAFLKRLCDQPYKGRGDANIVRHYLHNIEFMYMTRRSKEMVIKVIIVVSAYWFISISLVFINKWLLSDKSVSLKAPLFITWFQCIVTALLCYLASYAALLLPSRVKFPQLNFSVRTSIEVLPLSIIFVGMVSFNNLCLKYLSVSFYFLARSLTTIFNVIFTYMLLNTKTSTKALICCAVIIIGYSGGVIIEGNLGSLNWLGLIFGIASSVTCALNSIYTAKCLPKVEGSVWRLTFYNNLNSIFLSIPIIGILEYVPIKEQLFNTGVYFWFIMLISGIFGFAIGYVSTLQIQVTSPLTHNVSGTAKAAAQTILAVIIYHEVKSISWWLSNAVVLVGSALYAAVRHSEGGQKLKAAANVNQTNDPYGEVEESKKSLINNLVINPADDDNDNRLFDRNILPSSQISSV</sequence>
<dbReference type="WBParaSite" id="TREG1_100540.4">
    <property type="protein sequence ID" value="TREG1_100540.4"/>
    <property type="gene ID" value="TREG1_100540"/>
</dbReference>
<keyword evidence="3 5" id="KW-1133">Transmembrane helix</keyword>
<evidence type="ECO:0000256" key="2">
    <source>
        <dbReference type="ARBA" id="ARBA00022692"/>
    </source>
</evidence>
<evidence type="ECO:0000256" key="3">
    <source>
        <dbReference type="ARBA" id="ARBA00022989"/>
    </source>
</evidence>
<dbReference type="AlphaFoldDB" id="A0AA85IQZ3"/>
<reference evidence="7" key="1">
    <citation type="submission" date="2022-06" db="EMBL/GenBank/DDBJ databases">
        <authorList>
            <person name="Berger JAMES D."/>
            <person name="Berger JAMES D."/>
        </authorList>
    </citation>
    <scope>NUCLEOTIDE SEQUENCE [LARGE SCALE GENOMIC DNA]</scope>
</reference>
<feature type="transmembrane region" description="Helical" evidence="5">
    <location>
        <begin position="281"/>
        <end position="302"/>
    </location>
</feature>
<keyword evidence="7" id="KW-1185">Reference proteome</keyword>
<feature type="transmembrane region" description="Helical" evidence="5">
    <location>
        <begin position="186"/>
        <end position="204"/>
    </location>
</feature>
<evidence type="ECO:0000313" key="7">
    <source>
        <dbReference type="Proteomes" id="UP000050795"/>
    </source>
</evidence>
<proteinExistence type="predicted"/>